<dbReference type="GeneID" id="97239418"/>
<name>A0A162LND3_9PROT</name>
<dbReference type="RefSeq" id="WP_062762043.1">
    <property type="nucleotide sequence ID" value="NZ_CP121043.1"/>
</dbReference>
<dbReference type="AlphaFoldDB" id="A0A162LND3"/>
<accession>A0A162LND3</accession>
<proteinExistence type="predicted"/>
<organism evidence="1 2">
    <name type="scientific">Tistrella mobilis</name>
    <dbReference type="NCBI Taxonomy" id="171437"/>
    <lineage>
        <taxon>Bacteria</taxon>
        <taxon>Pseudomonadati</taxon>
        <taxon>Pseudomonadota</taxon>
        <taxon>Alphaproteobacteria</taxon>
        <taxon>Geminicoccales</taxon>
        <taxon>Geminicoccaceae</taxon>
        <taxon>Tistrella</taxon>
    </lineage>
</organism>
<sequence length="138" mass="14629">MPIVLTLTEGVLPEDKEAIAIERIVQSFLRHHGLTGNSVMTPNVTSHVNVLPKGKTYAGGTPVEGAWIETRTPSFALAERAVQIAFFGEATEILHELSGGMLPKDRIWSEGLHAVDGTWNLGGTARSNAELGEAAAAG</sequence>
<comment type="caution">
    <text evidence="1">The sequence shown here is derived from an EMBL/GenBank/DDBJ whole genome shotgun (WGS) entry which is preliminary data.</text>
</comment>
<reference evidence="1 2" key="1">
    <citation type="submission" date="2015-12" db="EMBL/GenBank/DDBJ databases">
        <title>Genome sequence of Tistrella mobilis MCCC 1A02139.</title>
        <authorList>
            <person name="Lu L."/>
            <person name="Lai Q."/>
            <person name="Shao Z."/>
            <person name="Qian P."/>
        </authorList>
    </citation>
    <scope>NUCLEOTIDE SEQUENCE [LARGE SCALE GENOMIC DNA]</scope>
    <source>
        <strain evidence="1 2">MCCC 1A02139</strain>
    </source>
</reference>
<dbReference type="EMBL" id="LPZR01000053">
    <property type="protein sequence ID" value="KYO55939.1"/>
    <property type="molecule type" value="Genomic_DNA"/>
</dbReference>
<evidence type="ECO:0000313" key="1">
    <source>
        <dbReference type="EMBL" id="KYO55939.1"/>
    </source>
</evidence>
<protein>
    <submittedName>
        <fullName evidence="1">4-oxalocrotonate tautomerase</fullName>
    </submittedName>
</protein>
<dbReference type="OrthoDB" id="1438441at2"/>
<evidence type="ECO:0000313" key="2">
    <source>
        <dbReference type="Proteomes" id="UP000075787"/>
    </source>
</evidence>
<dbReference type="Proteomes" id="UP000075787">
    <property type="component" value="Unassembled WGS sequence"/>
</dbReference>
<gene>
    <name evidence="1" type="ORF">AUP44_22700</name>
</gene>